<accession>A0A067SE68</accession>
<proteinExistence type="predicted"/>
<feature type="region of interest" description="Disordered" evidence="1">
    <location>
        <begin position="167"/>
        <end position="222"/>
    </location>
</feature>
<organism evidence="2 3">
    <name type="scientific">Galerina marginata (strain CBS 339.88)</name>
    <dbReference type="NCBI Taxonomy" id="685588"/>
    <lineage>
        <taxon>Eukaryota</taxon>
        <taxon>Fungi</taxon>
        <taxon>Dikarya</taxon>
        <taxon>Basidiomycota</taxon>
        <taxon>Agaricomycotina</taxon>
        <taxon>Agaricomycetes</taxon>
        <taxon>Agaricomycetidae</taxon>
        <taxon>Agaricales</taxon>
        <taxon>Agaricineae</taxon>
        <taxon>Strophariaceae</taxon>
        <taxon>Galerina</taxon>
    </lineage>
</organism>
<name>A0A067SE68_GALM3</name>
<dbReference type="EMBL" id="KL142403">
    <property type="protein sequence ID" value="KDR69240.1"/>
    <property type="molecule type" value="Genomic_DNA"/>
</dbReference>
<reference evidence="3" key="1">
    <citation type="journal article" date="2014" name="Proc. Natl. Acad. Sci. U.S.A.">
        <title>Extensive sampling of basidiomycete genomes demonstrates inadequacy of the white-rot/brown-rot paradigm for wood decay fungi.</title>
        <authorList>
            <person name="Riley R."/>
            <person name="Salamov A.A."/>
            <person name="Brown D.W."/>
            <person name="Nagy L.G."/>
            <person name="Floudas D."/>
            <person name="Held B.W."/>
            <person name="Levasseur A."/>
            <person name="Lombard V."/>
            <person name="Morin E."/>
            <person name="Otillar R."/>
            <person name="Lindquist E.A."/>
            <person name="Sun H."/>
            <person name="LaButti K.M."/>
            <person name="Schmutz J."/>
            <person name="Jabbour D."/>
            <person name="Luo H."/>
            <person name="Baker S.E."/>
            <person name="Pisabarro A.G."/>
            <person name="Walton J.D."/>
            <person name="Blanchette R.A."/>
            <person name="Henrissat B."/>
            <person name="Martin F."/>
            <person name="Cullen D."/>
            <person name="Hibbett D.S."/>
            <person name="Grigoriev I.V."/>
        </authorList>
    </citation>
    <scope>NUCLEOTIDE SEQUENCE [LARGE SCALE GENOMIC DNA]</scope>
    <source>
        <strain evidence="3">CBS 339.88</strain>
    </source>
</reference>
<dbReference type="HOGENOM" id="CLU_1180300_0_0_1"/>
<sequence>MKQYMFDVVSEGLETGLHISDGHSFVFAFAASAYRKCREIRTVLYFGNFVHMVTLNPGQSFAPDNIRISLLPRQVSLATKLGLVEADDRNVVIKVVRDTPNNFKTYINGQFIGGLGSTMCREDEESGIEAASLGVTPTKPITVTLTVFRYAERDQVEAFAHAMRKHEMGDLESEGEDDLQAGDGKDEEQEKLATRGTAFEDGAKAVKEDMEDGEATQSARPKWRRGKFEFLKRWR</sequence>
<evidence type="ECO:0000313" key="2">
    <source>
        <dbReference type="EMBL" id="KDR69240.1"/>
    </source>
</evidence>
<dbReference type="Proteomes" id="UP000027222">
    <property type="component" value="Unassembled WGS sequence"/>
</dbReference>
<evidence type="ECO:0000313" key="3">
    <source>
        <dbReference type="Proteomes" id="UP000027222"/>
    </source>
</evidence>
<feature type="compositionally biased region" description="Acidic residues" evidence="1">
    <location>
        <begin position="170"/>
        <end position="187"/>
    </location>
</feature>
<dbReference type="AlphaFoldDB" id="A0A067SE68"/>
<protein>
    <submittedName>
        <fullName evidence="2">Uncharacterized protein</fullName>
    </submittedName>
</protein>
<gene>
    <name evidence="2" type="ORF">GALMADRAFT_925809</name>
</gene>
<keyword evidence="3" id="KW-1185">Reference proteome</keyword>
<evidence type="ECO:0000256" key="1">
    <source>
        <dbReference type="SAM" id="MobiDB-lite"/>
    </source>
</evidence>